<keyword evidence="2" id="KW-1185">Reference proteome</keyword>
<dbReference type="AlphaFoldDB" id="D7BWH4"/>
<sequence length="78" mass="8949">MVKGGDVQDLDGSSRIDYAVVRGRAGFILEEIRGEEDKSGPQKATRMLYGIHDRVLNFTMRRRHQRAESLSDLRQVFL</sequence>
<dbReference type="EMBL" id="CP002047">
    <property type="protein sequence ID" value="ADI03330.1"/>
    <property type="molecule type" value="Genomic_DNA"/>
</dbReference>
<accession>D7BWH4</accession>
<evidence type="ECO:0000313" key="2">
    <source>
        <dbReference type="Proteomes" id="UP000000377"/>
    </source>
</evidence>
<proteinExistence type="predicted"/>
<dbReference type="STRING" id="749414.SBI_00209"/>
<organism evidence="1 2">
    <name type="scientific">Streptomyces bingchenggensis (strain BCW-1)</name>
    <dbReference type="NCBI Taxonomy" id="749414"/>
    <lineage>
        <taxon>Bacteria</taxon>
        <taxon>Bacillati</taxon>
        <taxon>Actinomycetota</taxon>
        <taxon>Actinomycetes</taxon>
        <taxon>Kitasatosporales</taxon>
        <taxon>Streptomycetaceae</taxon>
        <taxon>Streptomyces</taxon>
    </lineage>
</organism>
<dbReference type="KEGG" id="sbh:SBI_00209"/>
<evidence type="ECO:0000313" key="1">
    <source>
        <dbReference type="EMBL" id="ADI03330.1"/>
    </source>
</evidence>
<protein>
    <submittedName>
        <fullName evidence="1">Uncharacterized protein</fullName>
    </submittedName>
</protein>
<dbReference type="Proteomes" id="UP000000377">
    <property type="component" value="Chromosome"/>
</dbReference>
<name>D7BWH4_STRBB</name>
<dbReference type="HOGENOM" id="CLU_2620393_0_0_11"/>
<reference evidence="1 2" key="1">
    <citation type="journal article" date="2010" name="J. Bacteriol.">
        <title>Genome sequence of the milbemycin-producing bacterium Streptomyces bingchenggensis.</title>
        <authorList>
            <person name="Wang X.J."/>
            <person name="Yan Y.J."/>
            <person name="Zhang B."/>
            <person name="An J."/>
            <person name="Wang J.J."/>
            <person name="Tian J."/>
            <person name="Jiang L."/>
            <person name="Chen Y.H."/>
            <person name="Huang S.X."/>
            <person name="Yin M."/>
            <person name="Zhang J."/>
            <person name="Gao A.L."/>
            <person name="Liu C.X."/>
            <person name="Zhu Z.X."/>
            <person name="Xiang W.S."/>
        </authorList>
    </citation>
    <scope>NUCLEOTIDE SEQUENCE [LARGE SCALE GENOMIC DNA]</scope>
    <source>
        <strain evidence="1 2">BCW-1</strain>
    </source>
</reference>
<gene>
    <name evidence="1" type="ordered locus">SBI_00209</name>
</gene>